<proteinExistence type="predicted"/>
<comment type="caution">
    <text evidence="2">The sequence shown here is derived from an EMBL/GenBank/DDBJ whole genome shotgun (WGS) entry which is preliminary data.</text>
</comment>
<dbReference type="GO" id="GO:0004803">
    <property type="term" value="F:transposase activity"/>
    <property type="evidence" value="ECO:0007669"/>
    <property type="project" value="InterPro"/>
</dbReference>
<evidence type="ECO:0000259" key="1">
    <source>
        <dbReference type="SMART" id="SM01321"/>
    </source>
</evidence>
<dbReference type="SUPFAM" id="SSF143422">
    <property type="entry name" value="Transposase IS200-like"/>
    <property type="match status" value="1"/>
</dbReference>
<dbReference type="EMBL" id="QFXE01000005">
    <property type="protein sequence ID" value="RDH87648.1"/>
    <property type="molecule type" value="Genomic_DNA"/>
</dbReference>
<feature type="domain" description="Transposase IS200-like" evidence="1">
    <location>
        <begin position="9"/>
        <end position="121"/>
    </location>
</feature>
<dbReference type="GO" id="GO:0003677">
    <property type="term" value="F:DNA binding"/>
    <property type="evidence" value="ECO:0007669"/>
    <property type="project" value="InterPro"/>
</dbReference>
<protein>
    <submittedName>
        <fullName evidence="2">Transposase</fullName>
    </submittedName>
</protein>
<dbReference type="InterPro" id="IPR036515">
    <property type="entry name" value="Transposase_17_sf"/>
</dbReference>
<dbReference type="Gene3D" id="3.30.70.1290">
    <property type="entry name" value="Transposase IS200-like"/>
    <property type="match status" value="1"/>
</dbReference>
<dbReference type="GO" id="GO:0006313">
    <property type="term" value="P:DNA transposition"/>
    <property type="evidence" value="ECO:0007669"/>
    <property type="project" value="InterPro"/>
</dbReference>
<name>A0A370DRD9_9GAMM</name>
<evidence type="ECO:0000313" key="3">
    <source>
        <dbReference type="Proteomes" id="UP000254771"/>
    </source>
</evidence>
<dbReference type="Pfam" id="PF01797">
    <property type="entry name" value="Y1_Tnp"/>
    <property type="match status" value="1"/>
</dbReference>
<organism evidence="2 3">
    <name type="scientific">endosymbiont of Escarpia spicata</name>
    <dbReference type="NCBI Taxonomy" id="2200908"/>
    <lineage>
        <taxon>Bacteria</taxon>
        <taxon>Pseudomonadati</taxon>
        <taxon>Pseudomonadota</taxon>
        <taxon>Gammaproteobacteria</taxon>
        <taxon>sulfur-oxidizing symbionts</taxon>
    </lineage>
</organism>
<sequence length="228" mass="26366">MPRKPRMYLPGVPCHIVQRGNNREATFFSKNDYLFYLACLKDGSKRYGVAVHAYALMTNLLLTPKRAENISRLMQSLGRRYVQYINKTYQRTGTLWESRHKASLVQEEEYLLKCYRYIELNPVRAGMVEHPGDYPWTSFQVNGFGRNDSLIQAHQLYTALGLSAEDRQNAYRDLSRYQLDRADIHAIRNASSFSMPLGNGRFRGQIEQAMNRKIGYASRGRPVATKTK</sequence>
<dbReference type="AlphaFoldDB" id="A0A370DRD9"/>
<dbReference type="Proteomes" id="UP000254771">
    <property type="component" value="Unassembled WGS sequence"/>
</dbReference>
<dbReference type="PANTHER" id="PTHR34322:SF2">
    <property type="entry name" value="TRANSPOSASE IS200-LIKE DOMAIN-CONTAINING PROTEIN"/>
    <property type="match status" value="1"/>
</dbReference>
<reference evidence="2 3" key="1">
    <citation type="journal article" date="2018" name="ISME J.">
        <title>Endosymbiont genomes yield clues of tubeworm success.</title>
        <authorList>
            <person name="Li Y."/>
            <person name="Liles M.R."/>
            <person name="Halanych K.M."/>
        </authorList>
    </citation>
    <scope>NUCLEOTIDE SEQUENCE [LARGE SCALE GENOMIC DNA]</scope>
    <source>
        <strain evidence="2">A1462</strain>
    </source>
</reference>
<evidence type="ECO:0000313" key="2">
    <source>
        <dbReference type="EMBL" id="RDH87648.1"/>
    </source>
</evidence>
<keyword evidence="3" id="KW-1185">Reference proteome</keyword>
<gene>
    <name evidence="2" type="ORF">DIZ78_03545</name>
</gene>
<dbReference type="SMART" id="SM01321">
    <property type="entry name" value="Y1_Tnp"/>
    <property type="match status" value="1"/>
</dbReference>
<dbReference type="InterPro" id="IPR002686">
    <property type="entry name" value="Transposase_17"/>
</dbReference>
<dbReference type="PANTHER" id="PTHR34322">
    <property type="entry name" value="TRANSPOSASE, Y1_TNP DOMAIN-CONTAINING"/>
    <property type="match status" value="1"/>
</dbReference>
<accession>A0A370DRD9</accession>